<organism evidence="11 12">
    <name type="scientific">Pararobbsia silviterrae</name>
    <dbReference type="NCBI Taxonomy" id="1792498"/>
    <lineage>
        <taxon>Bacteria</taxon>
        <taxon>Pseudomonadati</taxon>
        <taxon>Pseudomonadota</taxon>
        <taxon>Betaproteobacteria</taxon>
        <taxon>Burkholderiales</taxon>
        <taxon>Burkholderiaceae</taxon>
        <taxon>Pararobbsia</taxon>
    </lineage>
</organism>
<dbReference type="PANTHER" id="PTHR43790:SF3">
    <property type="entry name" value="D-ALLOSE IMPORT ATP-BINDING PROTEIN ALSA-RELATED"/>
    <property type="match status" value="1"/>
</dbReference>
<evidence type="ECO:0000256" key="8">
    <source>
        <dbReference type="ARBA" id="ARBA00022967"/>
    </source>
</evidence>
<keyword evidence="2" id="KW-1003">Cell membrane</keyword>
<name>A0A494XYR6_9BURK</name>
<evidence type="ECO:0000256" key="3">
    <source>
        <dbReference type="ARBA" id="ARBA00022519"/>
    </source>
</evidence>
<dbReference type="InterPro" id="IPR017871">
    <property type="entry name" value="ABC_transporter-like_CS"/>
</dbReference>
<accession>A0A494XYR6</accession>
<dbReference type="Gene3D" id="3.40.50.300">
    <property type="entry name" value="P-loop containing nucleotide triphosphate hydrolases"/>
    <property type="match status" value="2"/>
</dbReference>
<keyword evidence="1" id="KW-0813">Transport</keyword>
<keyword evidence="3" id="KW-0997">Cell inner membrane</keyword>
<evidence type="ECO:0000259" key="10">
    <source>
        <dbReference type="PROSITE" id="PS50893"/>
    </source>
</evidence>
<dbReference type="SUPFAM" id="SSF52540">
    <property type="entry name" value="P-loop containing nucleoside triphosphate hydrolases"/>
    <property type="match status" value="2"/>
</dbReference>
<dbReference type="AlphaFoldDB" id="A0A494XYR6"/>
<dbReference type="PROSITE" id="PS00211">
    <property type="entry name" value="ABC_TRANSPORTER_1"/>
    <property type="match status" value="1"/>
</dbReference>
<proteinExistence type="predicted"/>
<dbReference type="SMART" id="SM00382">
    <property type="entry name" value="AAA"/>
    <property type="match status" value="1"/>
</dbReference>
<evidence type="ECO:0000256" key="2">
    <source>
        <dbReference type="ARBA" id="ARBA00022475"/>
    </source>
</evidence>
<dbReference type="InterPro" id="IPR050107">
    <property type="entry name" value="ABC_carbohydrate_import_ATPase"/>
</dbReference>
<dbReference type="GO" id="GO:0016887">
    <property type="term" value="F:ATP hydrolysis activity"/>
    <property type="evidence" value="ECO:0007669"/>
    <property type="project" value="InterPro"/>
</dbReference>
<dbReference type="Proteomes" id="UP000270342">
    <property type="component" value="Unassembled WGS sequence"/>
</dbReference>
<keyword evidence="9" id="KW-0472">Membrane</keyword>
<sequence>MHFEIPDVPAYGALRHAKLIGRQRKTHMTGRAFERTQGQQIRKIASHGRVPGEMTHQFNLCITAIKLFVGRTLATKDCPHAKRNRDTTMTVKDESQTLLDARGLAKSFGATHALRSADLRVRSGQVHALMGENGAGKSTLVKMLVGALTPDAGDIRLRGRRCEFESVRDAIAAGIVPVYQHATVFPALSVEENLRAFDIAKARPIGRRELKTHRDDLLSAAHSVGLHVDVRRPVSTLSMAERQLLEIARGVAARCDVLVLDEPTAALNEHETERLFAAIASLKAAGLGIVFISHKLAEITRICDVVTVLRDGLTVINAAPIDTLSHRQIVEAMIGPVAQREHRSLGTVGAPRMVVRQATCDGRFEGLTLNVGACEIVGIVGLMGSGAIAVGEALAGARALSKGTIEVDGRTLGGASRVRFVQAGIGFVPADRSAEGILHGLSCATNAAASTFASISRARVLTRRMERRASAPWFDALGVKPGDPGLAIDALSGGNQQKVMLIRNLVLPGLSVLVVIEPTRGVDVHARAAIHDALIEASRRGVAIVIASTDTDEVVALAHRIVVMRAGRPIGELPRGTPLEDVVARIADAAPVMPALSANQEVNHATV</sequence>
<keyword evidence="7 11" id="KW-0067">ATP-binding</keyword>
<dbReference type="GO" id="GO:0005524">
    <property type="term" value="F:ATP binding"/>
    <property type="evidence" value="ECO:0007669"/>
    <property type="project" value="UniProtKB-KW"/>
</dbReference>
<evidence type="ECO:0000256" key="5">
    <source>
        <dbReference type="ARBA" id="ARBA00022737"/>
    </source>
</evidence>
<evidence type="ECO:0000256" key="7">
    <source>
        <dbReference type="ARBA" id="ARBA00022840"/>
    </source>
</evidence>
<dbReference type="CDD" id="cd03215">
    <property type="entry name" value="ABC_Carb_Monos_II"/>
    <property type="match status" value="1"/>
</dbReference>
<protein>
    <submittedName>
        <fullName evidence="11">Sugar ABC transporter ATP-binding protein</fullName>
    </submittedName>
</protein>
<comment type="caution">
    <text evidence="11">The sequence shown here is derived from an EMBL/GenBank/DDBJ whole genome shotgun (WGS) entry which is preliminary data.</text>
</comment>
<keyword evidence="8" id="KW-1278">Translocase</keyword>
<keyword evidence="12" id="KW-1185">Reference proteome</keyword>
<reference evidence="11 12" key="1">
    <citation type="submission" date="2018-10" db="EMBL/GenBank/DDBJ databases">
        <title>Robbsia sp. DHC34, isolated from soil.</title>
        <authorList>
            <person name="Gao Z.-H."/>
            <person name="Qiu L.-H."/>
        </authorList>
    </citation>
    <scope>NUCLEOTIDE SEQUENCE [LARGE SCALE GENOMIC DNA]</scope>
    <source>
        <strain evidence="11 12">DHC34</strain>
    </source>
</reference>
<gene>
    <name evidence="11" type="ORF">D7S86_16160</name>
</gene>
<dbReference type="Pfam" id="PF00005">
    <property type="entry name" value="ABC_tran"/>
    <property type="match status" value="2"/>
</dbReference>
<evidence type="ECO:0000256" key="4">
    <source>
        <dbReference type="ARBA" id="ARBA00022597"/>
    </source>
</evidence>
<feature type="domain" description="ABC transporter" evidence="10">
    <location>
        <begin position="99"/>
        <end position="336"/>
    </location>
</feature>
<dbReference type="CDD" id="cd03216">
    <property type="entry name" value="ABC_Carb_Monos_I"/>
    <property type="match status" value="1"/>
</dbReference>
<dbReference type="InterPro" id="IPR003439">
    <property type="entry name" value="ABC_transporter-like_ATP-bd"/>
</dbReference>
<keyword evidence="4" id="KW-0762">Sugar transport</keyword>
<evidence type="ECO:0000256" key="1">
    <source>
        <dbReference type="ARBA" id="ARBA00022448"/>
    </source>
</evidence>
<keyword evidence="5" id="KW-0677">Repeat</keyword>
<dbReference type="InterPro" id="IPR003593">
    <property type="entry name" value="AAA+_ATPase"/>
</dbReference>
<dbReference type="PANTHER" id="PTHR43790">
    <property type="entry name" value="CARBOHYDRATE TRANSPORT ATP-BINDING PROTEIN MG119-RELATED"/>
    <property type="match status" value="1"/>
</dbReference>
<evidence type="ECO:0000256" key="9">
    <source>
        <dbReference type="ARBA" id="ARBA00023136"/>
    </source>
</evidence>
<keyword evidence="6" id="KW-0547">Nucleotide-binding</keyword>
<evidence type="ECO:0000313" key="12">
    <source>
        <dbReference type="Proteomes" id="UP000270342"/>
    </source>
</evidence>
<dbReference type="InterPro" id="IPR027417">
    <property type="entry name" value="P-loop_NTPase"/>
</dbReference>
<evidence type="ECO:0000256" key="6">
    <source>
        <dbReference type="ARBA" id="ARBA00022741"/>
    </source>
</evidence>
<dbReference type="EMBL" id="RBZU01000007">
    <property type="protein sequence ID" value="RKP53264.1"/>
    <property type="molecule type" value="Genomic_DNA"/>
</dbReference>
<dbReference type="PROSITE" id="PS50893">
    <property type="entry name" value="ABC_TRANSPORTER_2"/>
    <property type="match status" value="2"/>
</dbReference>
<evidence type="ECO:0000313" key="11">
    <source>
        <dbReference type="EMBL" id="RKP53264.1"/>
    </source>
</evidence>
<feature type="domain" description="ABC transporter" evidence="10">
    <location>
        <begin position="348"/>
        <end position="591"/>
    </location>
</feature>